<keyword evidence="1" id="KW-0732">Signal</keyword>
<evidence type="ECO:0000256" key="1">
    <source>
        <dbReference type="SAM" id="SignalP"/>
    </source>
</evidence>
<evidence type="ECO:0000313" key="2">
    <source>
        <dbReference type="EMBL" id="MDZ5460552.1"/>
    </source>
</evidence>
<reference evidence="2 3" key="1">
    <citation type="submission" date="2023-11" db="EMBL/GenBank/DDBJ databases">
        <title>Draft genome of Azohydromonas lata strain H1 (DSM1123), a polyhydroxyalkanoate producer.</title>
        <authorList>
            <person name="Traversa D."/>
            <person name="D'Addabbo P."/>
            <person name="Pazzani C."/>
            <person name="Manzari C."/>
            <person name="Chiara M."/>
            <person name="Scrascia M."/>
        </authorList>
    </citation>
    <scope>NUCLEOTIDE SEQUENCE [LARGE SCALE GENOMIC DNA]</scope>
    <source>
        <strain evidence="2 3">H1</strain>
    </source>
</reference>
<evidence type="ECO:0008006" key="4">
    <source>
        <dbReference type="Google" id="ProtNLM"/>
    </source>
</evidence>
<feature type="signal peptide" evidence="1">
    <location>
        <begin position="1"/>
        <end position="23"/>
    </location>
</feature>
<dbReference type="Proteomes" id="UP001293718">
    <property type="component" value="Unassembled WGS sequence"/>
</dbReference>
<accession>A0ABU5INS9</accession>
<sequence length="425" mass="45605">MKPTSLLLALLPLLLLLPLAAHAAPDWNGELRAHAEQPLENARGPLAQAHRLAPGTAPTPRGSLALEAGLRTQTAYFGADLYWRQERFEGTTHGHDARVNELFTGGDAPLLGEGAAWSAGKKVVAWDVGYGFRPNDVVAQEPRRLLLPLRPEGRPLLQAEQFTADGAWTLVWANPQQLHARAEDSRRGAESALALRAYRREGAADGYGFARWGARTQGSVGASVAWVAGEAVELHASARWMHRHDGLAAGPQGGGLGSANPWREATLGAASQWLVGATWTNAEQLSLLAELWHDGTAPPDTAWSAWAARNAALSALGASAALPGPLRPAVAGNLAWQATPWTSATSLRRDNLLLRLTWKHEAWEPVLELLATPRDRGRSLTAALGWQGDRWRFEGGLRRSGGPDGAVLAQLPVRQVSYLAATLAF</sequence>
<gene>
    <name evidence="2" type="ORF">SM757_28625</name>
</gene>
<dbReference type="RefSeq" id="WP_322467975.1">
    <property type="nucleotide sequence ID" value="NZ_JAXOJX010000073.1"/>
</dbReference>
<dbReference type="EMBL" id="JAXOJX010000073">
    <property type="protein sequence ID" value="MDZ5460552.1"/>
    <property type="molecule type" value="Genomic_DNA"/>
</dbReference>
<organism evidence="2 3">
    <name type="scientific">Azohydromonas lata</name>
    <dbReference type="NCBI Taxonomy" id="45677"/>
    <lineage>
        <taxon>Bacteria</taxon>
        <taxon>Pseudomonadati</taxon>
        <taxon>Pseudomonadota</taxon>
        <taxon>Betaproteobacteria</taxon>
        <taxon>Burkholderiales</taxon>
        <taxon>Sphaerotilaceae</taxon>
        <taxon>Azohydromonas</taxon>
    </lineage>
</organism>
<name>A0ABU5INS9_9BURK</name>
<proteinExistence type="predicted"/>
<protein>
    <recommendedName>
        <fullName evidence="4">Alginate export domain-containing protein</fullName>
    </recommendedName>
</protein>
<feature type="chain" id="PRO_5047298564" description="Alginate export domain-containing protein" evidence="1">
    <location>
        <begin position="24"/>
        <end position="425"/>
    </location>
</feature>
<keyword evidence="3" id="KW-1185">Reference proteome</keyword>
<comment type="caution">
    <text evidence="2">The sequence shown here is derived from an EMBL/GenBank/DDBJ whole genome shotgun (WGS) entry which is preliminary data.</text>
</comment>
<evidence type="ECO:0000313" key="3">
    <source>
        <dbReference type="Proteomes" id="UP001293718"/>
    </source>
</evidence>